<dbReference type="GO" id="GO:0000776">
    <property type="term" value="C:kinetochore"/>
    <property type="evidence" value="ECO:0007669"/>
    <property type="project" value="UniProtKB-KW"/>
</dbReference>
<keyword evidence="9" id="KW-1185">Reference proteome</keyword>
<sequence length="98" mass="11183">MPRLYPRSTLKRIIKAHRPSSSLSKNADILIYLDYISFLEHLAGEAQAYAMEQGDKDFEAKHIQHVTEGMMTRDRGKIDVPFVVKTAQGMRDGYRSAI</sequence>
<dbReference type="PANTHER" id="PTHR34832:SF1">
    <property type="entry name" value="CENTROMERE PROTEIN W"/>
    <property type="match status" value="1"/>
</dbReference>
<dbReference type="Proteomes" id="UP000242875">
    <property type="component" value="Unassembled WGS sequence"/>
</dbReference>
<keyword evidence="4" id="KW-0995">Kinetochore</keyword>
<comment type="subcellular location">
    <subcellularLocation>
        <location evidence="2">Chromosome</location>
        <location evidence="2">Centromere</location>
        <location evidence="2">Kinetochore</location>
    </subcellularLocation>
    <subcellularLocation>
        <location evidence="1">Nucleus</location>
    </subcellularLocation>
</comment>
<evidence type="ECO:0000256" key="2">
    <source>
        <dbReference type="ARBA" id="ARBA00004629"/>
    </source>
</evidence>
<proteinExistence type="inferred from homology"/>
<protein>
    <recommendedName>
        <fullName evidence="10">Transcription factor CBF/NF-Y/archaeal histone domain-containing protein</fullName>
    </recommendedName>
</protein>
<evidence type="ECO:0000256" key="1">
    <source>
        <dbReference type="ARBA" id="ARBA00004123"/>
    </source>
</evidence>
<dbReference type="InterPro" id="IPR028847">
    <property type="entry name" value="CENP-W"/>
</dbReference>
<evidence type="ECO:0000256" key="5">
    <source>
        <dbReference type="ARBA" id="ARBA00023242"/>
    </source>
</evidence>
<keyword evidence="6" id="KW-0137">Centromere</keyword>
<dbReference type="GO" id="GO:0046982">
    <property type="term" value="F:protein heterodimerization activity"/>
    <property type="evidence" value="ECO:0007669"/>
    <property type="project" value="InterPro"/>
</dbReference>
<keyword evidence="3" id="KW-0158">Chromosome</keyword>
<dbReference type="EMBL" id="MVBO01000007">
    <property type="protein sequence ID" value="OZJ06068.1"/>
    <property type="molecule type" value="Genomic_DNA"/>
</dbReference>
<dbReference type="GO" id="GO:0051382">
    <property type="term" value="P:kinetochore assembly"/>
    <property type="evidence" value="ECO:0007669"/>
    <property type="project" value="InterPro"/>
</dbReference>
<evidence type="ECO:0000256" key="7">
    <source>
        <dbReference type="ARBA" id="ARBA00038432"/>
    </source>
</evidence>
<evidence type="ECO:0008006" key="10">
    <source>
        <dbReference type="Google" id="ProtNLM"/>
    </source>
</evidence>
<name>A0A261Y665_9FUNG</name>
<dbReference type="GO" id="GO:0007059">
    <property type="term" value="P:chromosome segregation"/>
    <property type="evidence" value="ECO:0007669"/>
    <property type="project" value="TreeGrafter"/>
</dbReference>
<dbReference type="GO" id="GO:0000278">
    <property type="term" value="P:mitotic cell cycle"/>
    <property type="evidence" value="ECO:0007669"/>
    <property type="project" value="InterPro"/>
</dbReference>
<organism evidence="8 9">
    <name type="scientific">Bifiguratus adelaidae</name>
    <dbReference type="NCBI Taxonomy" id="1938954"/>
    <lineage>
        <taxon>Eukaryota</taxon>
        <taxon>Fungi</taxon>
        <taxon>Fungi incertae sedis</taxon>
        <taxon>Mucoromycota</taxon>
        <taxon>Mucoromycotina</taxon>
        <taxon>Endogonomycetes</taxon>
        <taxon>Endogonales</taxon>
        <taxon>Endogonales incertae sedis</taxon>
        <taxon>Bifiguratus</taxon>
    </lineage>
</organism>
<dbReference type="AlphaFoldDB" id="A0A261Y665"/>
<dbReference type="SUPFAM" id="SSF47113">
    <property type="entry name" value="Histone-fold"/>
    <property type="match status" value="1"/>
</dbReference>
<dbReference type="GO" id="GO:0005654">
    <property type="term" value="C:nucleoplasm"/>
    <property type="evidence" value="ECO:0007669"/>
    <property type="project" value="TreeGrafter"/>
</dbReference>
<evidence type="ECO:0000313" key="9">
    <source>
        <dbReference type="Proteomes" id="UP000242875"/>
    </source>
</evidence>
<dbReference type="Pfam" id="PF15510">
    <property type="entry name" value="CENP-W"/>
    <property type="match status" value="1"/>
</dbReference>
<gene>
    <name evidence="8" type="ORF">BZG36_01087</name>
</gene>
<evidence type="ECO:0000313" key="8">
    <source>
        <dbReference type="EMBL" id="OZJ06068.1"/>
    </source>
</evidence>
<evidence type="ECO:0000256" key="6">
    <source>
        <dbReference type="ARBA" id="ARBA00023328"/>
    </source>
</evidence>
<dbReference type="Gene3D" id="1.10.20.10">
    <property type="entry name" value="Histone, subunit A"/>
    <property type="match status" value="1"/>
</dbReference>
<comment type="similarity">
    <text evidence="7">Belongs to the CENP-W/WIP1 family.</text>
</comment>
<keyword evidence="5" id="KW-0539">Nucleus</keyword>
<dbReference type="InterPro" id="IPR052484">
    <property type="entry name" value="CENP-W/WIP1"/>
</dbReference>
<evidence type="ECO:0000256" key="4">
    <source>
        <dbReference type="ARBA" id="ARBA00022838"/>
    </source>
</evidence>
<dbReference type="GO" id="GO:0003677">
    <property type="term" value="F:DNA binding"/>
    <property type="evidence" value="ECO:0007669"/>
    <property type="project" value="InterPro"/>
</dbReference>
<reference evidence="8 9" key="1">
    <citation type="journal article" date="2017" name="Mycologia">
        <title>Bifiguratus adelaidae, gen. et sp. nov., a new member of Mucoromycotina in endophytic and soil-dwelling habitats.</title>
        <authorList>
            <person name="Torres-Cruz T.J."/>
            <person name="Billingsley Tobias T.L."/>
            <person name="Almatruk M."/>
            <person name="Hesse C."/>
            <person name="Kuske C.R."/>
            <person name="Desiro A."/>
            <person name="Benucci G.M."/>
            <person name="Bonito G."/>
            <person name="Stajich J.E."/>
            <person name="Dunlap C."/>
            <person name="Arnold A.E."/>
            <person name="Porras-Alfaro A."/>
        </authorList>
    </citation>
    <scope>NUCLEOTIDE SEQUENCE [LARGE SCALE GENOMIC DNA]</scope>
    <source>
        <strain evidence="8 9">AZ0501</strain>
    </source>
</reference>
<accession>A0A261Y665</accession>
<dbReference type="InterPro" id="IPR009072">
    <property type="entry name" value="Histone-fold"/>
</dbReference>
<comment type="caution">
    <text evidence="8">The sequence shown here is derived from an EMBL/GenBank/DDBJ whole genome shotgun (WGS) entry which is preliminary data.</text>
</comment>
<evidence type="ECO:0000256" key="3">
    <source>
        <dbReference type="ARBA" id="ARBA00022454"/>
    </source>
</evidence>
<dbReference type="OrthoDB" id="2543597at2759"/>
<dbReference type="PANTHER" id="PTHR34832">
    <property type="entry name" value="CENTROMERE PROTEIN W"/>
    <property type="match status" value="1"/>
</dbReference>
<dbReference type="CDD" id="cd13732">
    <property type="entry name" value="HFD_CENP-W"/>
    <property type="match status" value="1"/>
</dbReference>